<dbReference type="SMART" id="SM00838">
    <property type="entry name" value="EFG_C"/>
    <property type="match status" value="1"/>
</dbReference>
<dbReference type="NCBIfam" id="TIGR00231">
    <property type="entry name" value="small_GTP"/>
    <property type="match status" value="1"/>
</dbReference>
<dbReference type="Pfam" id="PF05991">
    <property type="entry name" value="NYN_YacP"/>
    <property type="match status" value="1"/>
</dbReference>
<dbReference type="SMART" id="SM00889">
    <property type="entry name" value="EFG_IV"/>
    <property type="match status" value="1"/>
</dbReference>
<dbReference type="Gene3D" id="3.30.70.240">
    <property type="match status" value="1"/>
</dbReference>
<dbReference type="CDD" id="cd10912">
    <property type="entry name" value="PIN_YacP-like"/>
    <property type="match status" value="1"/>
</dbReference>
<dbReference type="InterPro" id="IPR005225">
    <property type="entry name" value="Small_GTP-bd"/>
</dbReference>
<dbReference type="PANTHER" id="PTHR43261:SF1">
    <property type="entry name" value="RIBOSOME-RELEASING FACTOR 2, MITOCHONDRIAL"/>
    <property type="match status" value="1"/>
</dbReference>
<dbReference type="Pfam" id="PF00679">
    <property type="entry name" value="EFG_C"/>
    <property type="match status" value="1"/>
</dbReference>
<feature type="domain" description="Tr-type G" evidence="5">
    <location>
        <begin position="1"/>
        <end position="226"/>
    </location>
</feature>
<dbReference type="Gene3D" id="3.30.230.10">
    <property type="match status" value="1"/>
</dbReference>
<dbReference type="InterPro" id="IPR000795">
    <property type="entry name" value="T_Tr_GTP-bd_dom"/>
</dbReference>
<dbReference type="InterPro" id="IPR010298">
    <property type="entry name" value="YacP-like"/>
</dbReference>
<dbReference type="Gene3D" id="2.40.30.10">
    <property type="entry name" value="Translation factors"/>
    <property type="match status" value="1"/>
</dbReference>
<evidence type="ECO:0000313" key="7">
    <source>
        <dbReference type="Proteomes" id="UP000824035"/>
    </source>
</evidence>
<evidence type="ECO:0000256" key="3">
    <source>
        <dbReference type="ARBA" id="ARBA00023134"/>
    </source>
</evidence>
<proteinExistence type="predicted"/>
<keyword evidence="1" id="KW-0547">Nucleotide-binding</keyword>
<dbReference type="InterPro" id="IPR035650">
    <property type="entry name" value="Tet_C"/>
</dbReference>
<dbReference type="Pfam" id="PF14492">
    <property type="entry name" value="EFG_III"/>
    <property type="match status" value="1"/>
</dbReference>
<evidence type="ECO:0000256" key="4">
    <source>
        <dbReference type="ARBA" id="ARBA00023251"/>
    </source>
</evidence>
<evidence type="ECO:0000313" key="6">
    <source>
        <dbReference type="EMBL" id="HIZ30889.1"/>
    </source>
</evidence>
<dbReference type="GO" id="GO:0003924">
    <property type="term" value="F:GTPase activity"/>
    <property type="evidence" value="ECO:0007669"/>
    <property type="project" value="InterPro"/>
</dbReference>
<organism evidence="6 7">
    <name type="scientific">Candidatus Allofournierella merdipullorum</name>
    <dbReference type="NCBI Taxonomy" id="2838595"/>
    <lineage>
        <taxon>Bacteria</taxon>
        <taxon>Bacillati</taxon>
        <taxon>Bacillota</taxon>
        <taxon>Clostridia</taxon>
        <taxon>Eubacteriales</taxon>
        <taxon>Oscillospiraceae</taxon>
        <taxon>Allofournierella</taxon>
    </lineage>
</organism>
<dbReference type="GO" id="GO:0032790">
    <property type="term" value="P:ribosome disassembly"/>
    <property type="evidence" value="ECO:0007669"/>
    <property type="project" value="TreeGrafter"/>
</dbReference>
<accession>A0A9D2E4N3</accession>
<dbReference type="InterPro" id="IPR027417">
    <property type="entry name" value="P-loop_NTPase"/>
</dbReference>
<name>A0A9D2E4N3_9FIRM</name>
<dbReference type="SUPFAM" id="SSF52540">
    <property type="entry name" value="P-loop containing nucleoside triphosphate hydrolases"/>
    <property type="match status" value="1"/>
</dbReference>
<dbReference type="GO" id="GO:0005525">
    <property type="term" value="F:GTP binding"/>
    <property type="evidence" value="ECO:0007669"/>
    <property type="project" value="UniProtKB-KW"/>
</dbReference>
<dbReference type="Proteomes" id="UP000824035">
    <property type="component" value="Unassembled WGS sequence"/>
</dbReference>
<dbReference type="InterPro" id="IPR041095">
    <property type="entry name" value="EFG_II"/>
</dbReference>
<protein>
    <submittedName>
        <fullName evidence="6">TetM/TetW/TetO/TetS family tetracycline resistance ribosomal protection protein</fullName>
    </submittedName>
</protein>
<dbReference type="PRINTS" id="PR01037">
    <property type="entry name" value="TCRTETOQM"/>
</dbReference>
<dbReference type="InterPro" id="IPR014721">
    <property type="entry name" value="Ribsml_uS5_D2-typ_fold_subgr"/>
</dbReference>
<reference evidence="6" key="1">
    <citation type="journal article" date="2021" name="PeerJ">
        <title>Extensive microbial diversity within the chicken gut microbiome revealed by metagenomics and culture.</title>
        <authorList>
            <person name="Gilroy R."/>
            <person name="Ravi A."/>
            <person name="Getino M."/>
            <person name="Pursley I."/>
            <person name="Horton D.L."/>
            <person name="Alikhan N.F."/>
            <person name="Baker D."/>
            <person name="Gharbi K."/>
            <person name="Hall N."/>
            <person name="Watson M."/>
            <person name="Adriaenssens E.M."/>
            <person name="Foster-Nyarko E."/>
            <person name="Jarju S."/>
            <person name="Secka A."/>
            <person name="Antonio M."/>
            <person name="Oren A."/>
            <person name="Chaudhuri R.R."/>
            <person name="La Ragione R."/>
            <person name="Hildebrand F."/>
            <person name="Pallen M.J."/>
        </authorList>
    </citation>
    <scope>NUCLEOTIDE SEQUENCE</scope>
    <source>
        <strain evidence="6">ChiGjej4B4-18154</strain>
    </source>
</reference>
<evidence type="ECO:0000259" key="5">
    <source>
        <dbReference type="PROSITE" id="PS51722"/>
    </source>
</evidence>
<dbReference type="CDD" id="cd03711">
    <property type="entry name" value="Tet_C"/>
    <property type="match status" value="1"/>
</dbReference>
<dbReference type="Pfam" id="PF00009">
    <property type="entry name" value="GTP_EFTU"/>
    <property type="match status" value="1"/>
</dbReference>
<dbReference type="InterPro" id="IPR009000">
    <property type="entry name" value="Transl_B-barrel_sf"/>
</dbReference>
<dbReference type="InterPro" id="IPR035647">
    <property type="entry name" value="EFG_III/V"/>
</dbReference>
<dbReference type="InterPro" id="IPR005517">
    <property type="entry name" value="Transl_elong_EFG/EF2_IV"/>
</dbReference>
<dbReference type="Gene3D" id="3.30.70.870">
    <property type="entry name" value="Elongation Factor G (Translational Gtpase), domain 3"/>
    <property type="match status" value="1"/>
</dbReference>
<dbReference type="PRINTS" id="PR00315">
    <property type="entry name" value="ELONGATNFCT"/>
</dbReference>
<keyword evidence="3" id="KW-0342">GTP-binding</keyword>
<evidence type="ECO:0000256" key="1">
    <source>
        <dbReference type="ARBA" id="ARBA00022741"/>
    </source>
</evidence>
<keyword evidence="2" id="KW-0648">Protein biosynthesis</keyword>
<dbReference type="GO" id="GO:0046677">
    <property type="term" value="P:response to antibiotic"/>
    <property type="evidence" value="ECO:0007669"/>
    <property type="project" value="UniProtKB-KW"/>
</dbReference>
<dbReference type="PROSITE" id="PS51722">
    <property type="entry name" value="G_TR_2"/>
    <property type="match status" value="1"/>
</dbReference>
<dbReference type="AlphaFoldDB" id="A0A9D2E4N3"/>
<dbReference type="SUPFAM" id="SSF54211">
    <property type="entry name" value="Ribosomal protein S5 domain 2-like"/>
    <property type="match status" value="1"/>
</dbReference>
<dbReference type="InterPro" id="IPR000640">
    <property type="entry name" value="EFG_V-like"/>
</dbReference>
<dbReference type="GO" id="GO:0006412">
    <property type="term" value="P:translation"/>
    <property type="evidence" value="ECO:0007669"/>
    <property type="project" value="UniProtKB-KW"/>
</dbReference>
<dbReference type="Gene3D" id="3.40.50.300">
    <property type="entry name" value="P-loop containing nucleotide triphosphate hydrolases"/>
    <property type="match status" value="1"/>
</dbReference>
<evidence type="ECO:0000256" key="2">
    <source>
        <dbReference type="ARBA" id="ARBA00022917"/>
    </source>
</evidence>
<sequence>MKRITVGILAHVDAGKTTLSEALLYRGGRLKKPGRVDHGDAFLDTDALERRRGITIFAKQAVLPLPGALITLLDTPGHVDFSAEAERTLEVLDCAVLVVSGTDGVQSHTRTLWRLLARHRVPTFVFVNKMDLPGADRAAVLAALTAAFGGGFADFSLPAGELAEELAGLDEAALEEYLDTGALGEGTIAGLIAARRAFPCWFGSALKLQGVEELLAGLERWAPVPVWPAAFGARVFKISRDEAGARLTHIKVTGGSLKAKTLLSGRTAAGEAWQQKADGLRLYSGAKYAPLAEAAAGTVCAVTGLEHTWPGEGLGEEENAAAPALEPVLACQVLPPAGCDEATLLAKLRLLEQEDPLLQVEWNEAAGRVQARLMGKVQQEVLAHQLKSRFGLEASFGPGSIVYKETIAAPVVGMGHFEPLRHYAEVHLLLEPGERGSGLVLESAVSEDELDGNWQRLILSHLAERRHPGVLTGSPITDIKITLVAGKAHLKHTEGGDFRQATFRALRHGLMQAENVLLEPWYAFRLEVPAANLGRAMADVQRMSGRFDPPETLGETALLTGEAPVSEMTGYAAQVAAYTKGDGRLSVTVKGYEPCHNAEQVIAAVGYDPERDTENPADSVFCSHGAGVVVPWREAAAKMHLENRVRLEAEEEPPAPAPAPAARPASGSLEEDAQLAAIFERTYGPVQRRELFRSAREQTPAPPAAPWKEKREYLLVDGYNVIFDWPDLKELAGRDLCAAREALIQILCNYQGFHQCTLILVFDAWRVSGGAGGVERQGGVWVVYTKEAETADAYIEKVTYELGKLEKERRVRVVTSDGAEQLIILGHGTLRVSSRMFRREVEDTARQIERIIAEHNARRG</sequence>
<comment type="caution">
    <text evidence="6">The sequence shown here is derived from an EMBL/GenBank/DDBJ whole genome shotgun (WGS) entry which is preliminary data.</text>
</comment>
<dbReference type="SUPFAM" id="SSF50447">
    <property type="entry name" value="Translation proteins"/>
    <property type="match status" value="1"/>
</dbReference>
<reference evidence="6" key="2">
    <citation type="submission" date="2021-04" db="EMBL/GenBank/DDBJ databases">
        <authorList>
            <person name="Gilroy R."/>
        </authorList>
    </citation>
    <scope>NUCLEOTIDE SEQUENCE</scope>
    <source>
        <strain evidence="6">ChiGjej4B4-18154</strain>
    </source>
</reference>
<keyword evidence="4" id="KW-0046">Antibiotic resistance</keyword>
<dbReference type="InterPro" id="IPR020568">
    <property type="entry name" value="Ribosomal_Su5_D2-typ_SF"/>
</dbReference>
<gene>
    <name evidence="6" type="ORF">H9813_06645</name>
</gene>
<dbReference type="PANTHER" id="PTHR43261">
    <property type="entry name" value="TRANSLATION ELONGATION FACTOR G-RELATED"/>
    <property type="match status" value="1"/>
</dbReference>
<dbReference type="SUPFAM" id="SSF54980">
    <property type="entry name" value="EF-G C-terminal domain-like"/>
    <property type="match status" value="2"/>
</dbReference>
<dbReference type="EMBL" id="DXBV01000063">
    <property type="protein sequence ID" value="HIZ30889.1"/>
    <property type="molecule type" value="Genomic_DNA"/>
</dbReference>
<dbReference type="Pfam" id="PF03764">
    <property type="entry name" value="EFG_IV"/>
    <property type="match status" value="1"/>
</dbReference>